<evidence type="ECO:0000313" key="2">
    <source>
        <dbReference type="EMBL" id="MDJ1481818.1"/>
    </source>
</evidence>
<accession>A0AAE3U932</accession>
<evidence type="ECO:0000259" key="1">
    <source>
        <dbReference type="Pfam" id="PF18962"/>
    </source>
</evidence>
<reference evidence="2" key="1">
    <citation type="submission" date="2023-05" db="EMBL/GenBank/DDBJ databases">
        <authorList>
            <person name="Zhang X."/>
        </authorList>
    </citation>
    <scope>NUCLEOTIDE SEQUENCE</scope>
    <source>
        <strain evidence="2">YF14B1</strain>
    </source>
</reference>
<evidence type="ECO:0000313" key="3">
    <source>
        <dbReference type="Proteomes" id="UP001241110"/>
    </source>
</evidence>
<dbReference type="Pfam" id="PF18962">
    <property type="entry name" value="Por_Secre_tail"/>
    <property type="match status" value="1"/>
</dbReference>
<organism evidence="2 3">
    <name type="scientific">Xanthocytophaga flava</name>
    <dbReference type="NCBI Taxonomy" id="3048013"/>
    <lineage>
        <taxon>Bacteria</taxon>
        <taxon>Pseudomonadati</taxon>
        <taxon>Bacteroidota</taxon>
        <taxon>Cytophagia</taxon>
        <taxon>Cytophagales</taxon>
        <taxon>Rhodocytophagaceae</taxon>
        <taxon>Xanthocytophaga</taxon>
    </lineage>
</organism>
<comment type="caution">
    <text evidence="2">The sequence shown here is derived from an EMBL/GenBank/DDBJ whole genome shotgun (WGS) entry which is preliminary data.</text>
</comment>
<feature type="domain" description="Secretion system C-terminal sorting" evidence="1">
    <location>
        <begin position="80"/>
        <end position="141"/>
    </location>
</feature>
<dbReference type="EMBL" id="JASJOS010000006">
    <property type="protein sequence ID" value="MDJ1481818.1"/>
    <property type="molecule type" value="Genomic_DNA"/>
</dbReference>
<sequence>MNQKCTYIFLSALVYQATFGQNLKPEVINASGQKLQNGSFQLTYSVGEPLITVIKTQNDILTQGFIQPDVTKSGDNFNYYPNPVTDKLYLENADKIASYKVYDVLGREVFGHRFDQPQPQITINLETLAEAIFIINAFDKTGKRLYSFQVMKK</sequence>
<dbReference type="InterPro" id="IPR026444">
    <property type="entry name" value="Secre_tail"/>
</dbReference>
<gene>
    <name evidence="2" type="ORF">QNI16_15060</name>
</gene>
<dbReference type="NCBIfam" id="TIGR04183">
    <property type="entry name" value="Por_Secre_tail"/>
    <property type="match status" value="1"/>
</dbReference>
<dbReference type="Proteomes" id="UP001241110">
    <property type="component" value="Unassembled WGS sequence"/>
</dbReference>
<proteinExistence type="predicted"/>
<dbReference type="RefSeq" id="WP_313980116.1">
    <property type="nucleotide sequence ID" value="NZ_JASJOS010000006.1"/>
</dbReference>
<name>A0AAE3U932_9BACT</name>
<protein>
    <submittedName>
        <fullName evidence="2">T9SS type A sorting domain-containing protein</fullName>
    </submittedName>
</protein>
<dbReference type="AlphaFoldDB" id="A0AAE3U932"/>